<evidence type="ECO:0000313" key="6">
    <source>
        <dbReference type="EMBL" id="PVY95673.1"/>
    </source>
</evidence>
<dbReference type="PANTHER" id="PTHR10363:SF2">
    <property type="entry name" value="BLEOMYCIN HYDROLASE"/>
    <property type="match status" value="1"/>
</dbReference>
<name>A0A2U1E6V5_9FIRM</name>
<proteinExistence type="inferred from homology"/>
<protein>
    <recommendedName>
        <fullName evidence="4">Aminopeptidase</fullName>
    </recommendedName>
</protein>
<dbReference type="GO" id="GO:0070005">
    <property type="term" value="F:cysteine-type aminopeptidase activity"/>
    <property type="evidence" value="ECO:0007669"/>
    <property type="project" value="InterPro"/>
</dbReference>
<keyword evidence="7" id="KW-1185">Reference proteome</keyword>
<dbReference type="Pfam" id="PF03051">
    <property type="entry name" value="Peptidase_C1_2"/>
    <property type="match status" value="1"/>
</dbReference>
<sequence length="443" mass="51292">MTRLSIDKINEYEKEFLEDKRNIVAMNAATYNGVQKVARDVNALKNEPFAFNVDIKNGEVTNQKQSGRCWMFASMNVLRNIVIKKFNLENFELSQSYTLFWDKLERCNYYMEAVIEKANEPLEDRVMDYLMSDLLSDGGQWDMFVNIVKKYGLVPKYAYPESQTSSATVQLNKYLCKILRKYTTELRDAVQNEGVKKARELKEEVLKDVYNVLTSTLGQMPEKFDVVLHDKDGKLIEDKGMDAHSFFDKYIGVEIDQYISLINSPTEDKPFNQTYTIKYLGNIIEGKIVKHLNLPIEELKKAAVKQLKDGYPVWFGCDVGRSSVVEDERAMLDTKAVDYESLFNVDLKLSKEDALDYGYSMMTHAMTFTGVQMNGNEALRFKVENSWGEKFGYKGHFVMTSDWFDQYVYQVVVNKKYLPEKLRKAYEKKAIELSPWDPMGSLA</sequence>
<dbReference type="InterPro" id="IPR038765">
    <property type="entry name" value="Papain-like_cys_pep_sf"/>
</dbReference>
<keyword evidence="1 4" id="KW-0645">Protease</keyword>
<dbReference type="Gene3D" id="3.90.70.10">
    <property type="entry name" value="Cysteine proteinases"/>
    <property type="match status" value="1"/>
</dbReference>
<comment type="caution">
    <text evidence="6">The sequence shown here is derived from an EMBL/GenBank/DDBJ whole genome shotgun (WGS) entry which is preliminary data.</text>
</comment>
<dbReference type="AlphaFoldDB" id="A0A2U1E6V5"/>
<evidence type="ECO:0000256" key="4">
    <source>
        <dbReference type="PIRNR" id="PIRNR005700"/>
    </source>
</evidence>
<dbReference type="CDD" id="cd00585">
    <property type="entry name" value="Peptidase_C1B"/>
    <property type="match status" value="1"/>
</dbReference>
<reference evidence="6 7" key="1">
    <citation type="submission" date="2018-04" db="EMBL/GenBank/DDBJ databases">
        <title>Genomic Encyclopedia of Type Strains, Phase IV (KMG-IV): sequencing the most valuable type-strain genomes for metagenomic binning, comparative biology and taxonomic classification.</title>
        <authorList>
            <person name="Goeker M."/>
        </authorList>
    </citation>
    <scope>NUCLEOTIDE SEQUENCE [LARGE SCALE GENOMIC DNA]</scope>
    <source>
        <strain evidence="6 7">DSM 20705</strain>
    </source>
</reference>
<accession>A0A2U1E6V5</accession>
<gene>
    <name evidence="6" type="ORF">C7381_101199</name>
</gene>
<dbReference type="GO" id="GO:0009636">
    <property type="term" value="P:response to toxic substance"/>
    <property type="evidence" value="ECO:0007669"/>
    <property type="project" value="TreeGrafter"/>
</dbReference>
<dbReference type="GO" id="GO:0006508">
    <property type="term" value="P:proteolysis"/>
    <property type="evidence" value="ECO:0007669"/>
    <property type="project" value="UniProtKB-KW"/>
</dbReference>
<keyword evidence="2 4" id="KW-0378">Hydrolase</keyword>
<organism evidence="6 7">
    <name type="scientific">Ezakiella coagulans</name>
    <dbReference type="NCBI Taxonomy" id="46507"/>
    <lineage>
        <taxon>Bacteria</taxon>
        <taxon>Bacillati</taxon>
        <taxon>Bacillota</taxon>
        <taxon>Tissierellia</taxon>
        <taxon>Ezakiella</taxon>
    </lineage>
</organism>
<keyword evidence="4 6" id="KW-0031">Aminopeptidase</keyword>
<comment type="similarity">
    <text evidence="4">Belongs to the peptidase C1 family.</text>
</comment>
<dbReference type="SUPFAM" id="SSF54001">
    <property type="entry name" value="Cysteine proteinases"/>
    <property type="match status" value="1"/>
</dbReference>
<feature type="active site" evidence="5">
    <location>
        <position position="364"/>
    </location>
</feature>
<feature type="active site" evidence="5">
    <location>
        <position position="69"/>
    </location>
</feature>
<dbReference type="RefSeq" id="WP_116479572.1">
    <property type="nucleotide sequence ID" value="NZ_QEKV01000001.1"/>
</dbReference>
<evidence type="ECO:0000256" key="3">
    <source>
        <dbReference type="ARBA" id="ARBA00022807"/>
    </source>
</evidence>
<dbReference type="GO" id="GO:0005737">
    <property type="term" value="C:cytoplasm"/>
    <property type="evidence" value="ECO:0007669"/>
    <property type="project" value="TreeGrafter"/>
</dbReference>
<evidence type="ECO:0000313" key="7">
    <source>
        <dbReference type="Proteomes" id="UP000245793"/>
    </source>
</evidence>
<dbReference type="PROSITE" id="PS00139">
    <property type="entry name" value="THIOL_PROTEASE_CYS"/>
    <property type="match status" value="1"/>
</dbReference>
<dbReference type="EMBL" id="QEKV01000001">
    <property type="protein sequence ID" value="PVY95673.1"/>
    <property type="molecule type" value="Genomic_DNA"/>
</dbReference>
<dbReference type="PANTHER" id="PTHR10363">
    <property type="entry name" value="BLEOMYCIN HYDROLASE"/>
    <property type="match status" value="1"/>
</dbReference>
<dbReference type="Proteomes" id="UP000245793">
    <property type="component" value="Unassembled WGS sequence"/>
</dbReference>
<feature type="active site" evidence="5">
    <location>
        <position position="385"/>
    </location>
</feature>
<evidence type="ECO:0000256" key="5">
    <source>
        <dbReference type="PIRSR" id="PIRSR005700-1"/>
    </source>
</evidence>
<dbReference type="PIRSF" id="PIRSF005700">
    <property type="entry name" value="PepC"/>
    <property type="match status" value="1"/>
</dbReference>
<evidence type="ECO:0000256" key="1">
    <source>
        <dbReference type="ARBA" id="ARBA00022670"/>
    </source>
</evidence>
<dbReference type="InterPro" id="IPR004134">
    <property type="entry name" value="Peptidase_C1B"/>
</dbReference>
<evidence type="ECO:0000256" key="2">
    <source>
        <dbReference type="ARBA" id="ARBA00022801"/>
    </source>
</evidence>
<dbReference type="InterPro" id="IPR000169">
    <property type="entry name" value="Pept_cys_AS"/>
</dbReference>
<keyword evidence="3 4" id="KW-0788">Thiol protease</keyword>
<dbReference type="GO" id="GO:0043418">
    <property type="term" value="P:homocysteine catabolic process"/>
    <property type="evidence" value="ECO:0007669"/>
    <property type="project" value="TreeGrafter"/>
</dbReference>